<name>A0A7D4NKI4_9GAMM</name>
<dbReference type="Pfam" id="PF00440">
    <property type="entry name" value="TetR_N"/>
    <property type="match status" value="1"/>
</dbReference>
<dbReference type="Gene3D" id="1.10.357.10">
    <property type="entry name" value="Tetracycline Repressor, domain 2"/>
    <property type="match status" value="1"/>
</dbReference>
<dbReference type="Gene3D" id="1.10.10.60">
    <property type="entry name" value="Homeodomain-like"/>
    <property type="match status" value="1"/>
</dbReference>
<evidence type="ECO:0000256" key="3">
    <source>
        <dbReference type="ARBA" id="ARBA00023163"/>
    </source>
</evidence>
<dbReference type="PROSITE" id="PS50977">
    <property type="entry name" value="HTH_TETR_2"/>
    <property type="match status" value="1"/>
</dbReference>
<dbReference type="SUPFAM" id="SSF48498">
    <property type="entry name" value="Tetracyclin repressor-like, C-terminal domain"/>
    <property type="match status" value="1"/>
</dbReference>
<accession>A0A7D4NKI4</accession>
<protein>
    <submittedName>
        <fullName evidence="6">TetR/AcrR family transcriptional regulator</fullName>
    </submittedName>
</protein>
<dbReference type="GO" id="GO:0003677">
    <property type="term" value="F:DNA binding"/>
    <property type="evidence" value="ECO:0007669"/>
    <property type="project" value="UniProtKB-UniRule"/>
</dbReference>
<keyword evidence="1" id="KW-0805">Transcription regulation</keyword>
<evidence type="ECO:0000256" key="1">
    <source>
        <dbReference type="ARBA" id="ARBA00023015"/>
    </source>
</evidence>
<dbReference type="RefSeq" id="WP_173285147.1">
    <property type="nucleotide sequence ID" value="NZ_CP054020.1"/>
</dbReference>
<evidence type="ECO:0000256" key="2">
    <source>
        <dbReference type="ARBA" id="ARBA00023125"/>
    </source>
</evidence>
<dbReference type="PANTHER" id="PTHR47506">
    <property type="entry name" value="TRANSCRIPTIONAL REGULATORY PROTEIN"/>
    <property type="match status" value="1"/>
</dbReference>
<dbReference type="SUPFAM" id="SSF46689">
    <property type="entry name" value="Homeodomain-like"/>
    <property type="match status" value="1"/>
</dbReference>
<evidence type="ECO:0000259" key="5">
    <source>
        <dbReference type="PROSITE" id="PS50977"/>
    </source>
</evidence>
<dbReference type="InterPro" id="IPR001647">
    <property type="entry name" value="HTH_TetR"/>
</dbReference>
<dbReference type="InterPro" id="IPR009057">
    <property type="entry name" value="Homeodomain-like_sf"/>
</dbReference>
<reference evidence="6 7" key="1">
    <citation type="submission" date="2020-05" db="EMBL/GenBank/DDBJ databases">
        <title>Thiomicrorhabdus sediminis sp.nov. and Thiomicrorhabdus xiamenensis sp.nov., novel sulfur-oxidizing bacteria isolated from coastal sediment.</title>
        <authorList>
            <person name="Liu X."/>
        </authorList>
    </citation>
    <scope>NUCLEOTIDE SEQUENCE [LARGE SCALE GENOMIC DNA]</scope>
    <source>
        <strain evidence="6 7">G2</strain>
    </source>
</reference>
<dbReference type="PANTHER" id="PTHR47506:SF7">
    <property type="entry name" value="TRANSCRIPTIONAL REGULATORY PROTEIN"/>
    <property type="match status" value="1"/>
</dbReference>
<dbReference type="EMBL" id="CP054020">
    <property type="protein sequence ID" value="QKI89249.1"/>
    <property type="molecule type" value="Genomic_DNA"/>
</dbReference>
<feature type="domain" description="HTH tetR-type" evidence="5">
    <location>
        <begin position="9"/>
        <end position="69"/>
    </location>
</feature>
<dbReference type="PRINTS" id="PR00455">
    <property type="entry name" value="HTHTETR"/>
</dbReference>
<dbReference type="KEGG" id="txa:HQN79_06550"/>
<dbReference type="AlphaFoldDB" id="A0A7D4NKI4"/>
<keyword evidence="7" id="KW-1185">Reference proteome</keyword>
<dbReference type="InterPro" id="IPR023772">
    <property type="entry name" value="DNA-bd_HTH_TetR-type_CS"/>
</dbReference>
<keyword evidence="2 4" id="KW-0238">DNA-binding</keyword>
<sequence length="192" mass="21443">MAWPEKRKANTRNQILECAAQLFSEKGFDRVSIDDVMRNAGLTRGGFYSHFQSKDALYAEAIKMAAQRSVAARLPEASMTDAEKLHFLLDQYLDVSHLSTDEPSCPLAFMATDVAHRNDEVRDVYTKVYKRLVIFIAKLMGESADSDRVLALTAMMIGGVAVANSLQDEKMVTKLLAACRKFGDELIQDETK</sequence>
<keyword evidence="3" id="KW-0804">Transcription</keyword>
<dbReference type="PROSITE" id="PS01081">
    <property type="entry name" value="HTH_TETR_1"/>
    <property type="match status" value="1"/>
</dbReference>
<feature type="DNA-binding region" description="H-T-H motif" evidence="4">
    <location>
        <begin position="32"/>
        <end position="51"/>
    </location>
</feature>
<evidence type="ECO:0000256" key="4">
    <source>
        <dbReference type="PROSITE-ProRule" id="PRU00335"/>
    </source>
</evidence>
<evidence type="ECO:0000313" key="7">
    <source>
        <dbReference type="Proteomes" id="UP000504724"/>
    </source>
</evidence>
<dbReference type="Proteomes" id="UP000504724">
    <property type="component" value="Chromosome"/>
</dbReference>
<dbReference type="InterPro" id="IPR036271">
    <property type="entry name" value="Tet_transcr_reg_TetR-rel_C_sf"/>
</dbReference>
<evidence type="ECO:0000313" key="6">
    <source>
        <dbReference type="EMBL" id="QKI89249.1"/>
    </source>
</evidence>
<gene>
    <name evidence="6" type="ORF">HQN79_06550</name>
</gene>
<proteinExistence type="predicted"/>
<organism evidence="6 7">
    <name type="scientific">Thiomicrorhabdus xiamenensis</name>
    <dbReference type="NCBI Taxonomy" id="2739063"/>
    <lineage>
        <taxon>Bacteria</taxon>
        <taxon>Pseudomonadati</taxon>
        <taxon>Pseudomonadota</taxon>
        <taxon>Gammaproteobacteria</taxon>
        <taxon>Thiotrichales</taxon>
        <taxon>Piscirickettsiaceae</taxon>
        <taxon>Thiomicrorhabdus</taxon>
    </lineage>
</organism>